<dbReference type="AlphaFoldDB" id="A0A518AXA2"/>
<organism evidence="2 3">
    <name type="scientific">Kolteria novifilia</name>
    <dbReference type="NCBI Taxonomy" id="2527975"/>
    <lineage>
        <taxon>Bacteria</taxon>
        <taxon>Pseudomonadati</taxon>
        <taxon>Planctomycetota</taxon>
        <taxon>Planctomycetia</taxon>
        <taxon>Kolteriales</taxon>
        <taxon>Kolteriaceae</taxon>
        <taxon>Kolteria</taxon>
    </lineage>
</organism>
<evidence type="ECO:0000313" key="3">
    <source>
        <dbReference type="Proteomes" id="UP000317093"/>
    </source>
</evidence>
<feature type="chain" id="PRO_5022187087" description="Cytochrome c domain-containing protein" evidence="1">
    <location>
        <begin position="25"/>
        <end position="444"/>
    </location>
</feature>
<keyword evidence="1" id="KW-0732">Signal</keyword>
<proteinExistence type="predicted"/>
<protein>
    <recommendedName>
        <fullName evidence="4">Cytochrome c domain-containing protein</fullName>
    </recommendedName>
</protein>
<name>A0A518AXA2_9BACT</name>
<reference evidence="2 3" key="1">
    <citation type="submission" date="2019-02" db="EMBL/GenBank/DDBJ databases">
        <title>Deep-cultivation of Planctomycetes and their phenomic and genomic characterization uncovers novel biology.</title>
        <authorList>
            <person name="Wiegand S."/>
            <person name="Jogler M."/>
            <person name="Boedeker C."/>
            <person name="Pinto D."/>
            <person name="Vollmers J."/>
            <person name="Rivas-Marin E."/>
            <person name="Kohn T."/>
            <person name="Peeters S.H."/>
            <person name="Heuer A."/>
            <person name="Rast P."/>
            <person name="Oberbeckmann S."/>
            <person name="Bunk B."/>
            <person name="Jeske O."/>
            <person name="Meyerdierks A."/>
            <person name="Storesund J.E."/>
            <person name="Kallscheuer N."/>
            <person name="Luecker S."/>
            <person name="Lage O.M."/>
            <person name="Pohl T."/>
            <person name="Merkel B.J."/>
            <person name="Hornburger P."/>
            <person name="Mueller R.-W."/>
            <person name="Bruemmer F."/>
            <person name="Labrenz M."/>
            <person name="Spormann A.M."/>
            <person name="Op den Camp H."/>
            <person name="Overmann J."/>
            <person name="Amann R."/>
            <person name="Jetten M.S.M."/>
            <person name="Mascher T."/>
            <person name="Medema M.H."/>
            <person name="Devos D.P."/>
            <person name="Kaster A.-K."/>
            <person name="Ovreas L."/>
            <person name="Rohde M."/>
            <person name="Galperin M.Y."/>
            <person name="Jogler C."/>
        </authorList>
    </citation>
    <scope>NUCLEOTIDE SEQUENCE [LARGE SCALE GENOMIC DNA]</scope>
    <source>
        <strain evidence="2 3">Pan216</strain>
    </source>
</reference>
<dbReference type="Proteomes" id="UP000317093">
    <property type="component" value="Chromosome"/>
</dbReference>
<keyword evidence="3" id="KW-1185">Reference proteome</keyword>
<evidence type="ECO:0000256" key="1">
    <source>
        <dbReference type="SAM" id="SignalP"/>
    </source>
</evidence>
<gene>
    <name evidence="2" type="ORF">Pan216_01860</name>
</gene>
<sequence length="444" mass="50254" precursor="true">MLRDRTRLLLGLIVCGCLSTPAHAQIQFGREPIRYGTAPVNDAVTRIQKSLDSGETTLAYDEKLGYLPAILDELAIDSSSQVLVYSKTSFQLRRITPSRPRALYFNEDSYVGWVRGGDVIEVMATDPEQGEIFYTFPQKRMAKPRFVRDDGRCIVCHASSKTQGVPGGLVRSMFVDDRGQPHYAAGTFTTDHTSPFSERWGGWYVTGTHGQMRHMGNIVATDDEKPEEIDLDPGANLADLSAKLDVEPYLTPHSDIVALMVLEHQTQMQNYLTLANYECRMAQHHDQVMNEALDRPKEHQSDSTKRRIASVGEKVLRSLLFVDEFPLTSPVKGTSGFAEWFQARGKRDEQGRSLRDMDLKTRMFKFPCSYMIYSASFDQLPSAVKRHVVDHLHEVLAGNDQRAEFAHLSQDDRKAILEILTETKPDLWKQGSPKRDEKDDPKSR</sequence>
<dbReference type="OrthoDB" id="229728at2"/>
<dbReference type="EMBL" id="CP036279">
    <property type="protein sequence ID" value="QDU59358.1"/>
    <property type="molecule type" value="Genomic_DNA"/>
</dbReference>
<evidence type="ECO:0008006" key="4">
    <source>
        <dbReference type="Google" id="ProtNLM"/>
    </source>
</evidence>
<dbReference type="RefSeq" id="WP_145253504.1">
    <property type="nucleotide sequence ID" value="NZ_CP036279.1"/>
</dbReference>
<accession>A0A518AXA2</accession>
<evidence type="ECO:0000313" key="2">
    <source>
        <dbReference type="EMBL" id="QDU59358.1"/>
    </source>
</evidence>
<dbReference type="KEGG" id="knv:Pan216_01860"/>
<feature type="signal peptide" evidence="1">
    <location>
        <begin position="1"/>
        <end position="24"/>
    </location>
</feature>